<feature type="binding site" evidence="3">
    <location>
        <position position="182"/>
    </location>
    <ligand>
        <name>Zn(2+)</name>
        <dbReference type="ChEBI" id="CHEBI:29105"/>
    </ligand>
</feature>
<dbReference type="PANTHER" id="PTHR11085:SF10">
    <property type="entry name" value="NAD-DEPENDENT PROTEIN DEACYLASE SIRTUIN-5, MITOCHONDRIAL-RELATED"/>
    <property type="match status" value="1"/>
</dbReference>
<feature type="active site" description="Proton acceptor" evidence="3">
    <location>
        <position position="137"/>
    </location>
</feature>
<dbReference type="CDD" id="cd00296">
    <property type="entry name" value="SIR2"/>
    <property type="match status" value="1"/>
</dbReference>
<dbReference type="Gene3D" id="3.30.1600.10">
    <property type="entry name" value="SIR2/SIRT2 'Small Domain"/>
    <property type="match status" value="1"/>
</dbReference>
<dbReference type="EMBL" id="AAEE01000001">
    <property type="protein sequence ID" value="EAK90613.1"/>
    <property type="molecule type" value="Genomic_DNA"/>
</dbReference>
<accession>Q5CYK0</accession>
<dbReference type="PROSITE" id="PS50305">
    <property type="entry name" value="SIRTUIN"/>
    <property type="match status" value="1"/>
</dbReference>
<keyword evidence="3" id="KW-0479">Metal-binding</keyword>
<gene>
    <name evidence="5" type="ORF">cgd7_2030</name>
</gene>
<dbReference type="InParanoid" id="Q5CYK0"/>
<dbReference type="OrthoDB" id="424302at2759"/>
<proteinExistence type="predicted"/>
<dbReference type="InterPro" id="IPR003000">
    <property type="entry name" value="Sirtuin"/>
</dbReference>
<dbReference type="Proteomes" id="UP000006726">
    <property type="component" value="Chromosome 7"/>
</dbReference>
<feature type="binding site" evidence="3">
    <location>
        <position position="185"/>
    </location>
    <ligand>
        <name>Zn(2+)</name>
        <dbReference type="ChEBI" id="CHEBI:29105"/>
    </ligand>
</feature>
<evidence type="ECO:0000259" key="4">
    <source>
        <dbReference type="PROSITE" id="PS50305"/>
    </source>
</evidence>
<dbReference type="RefSeq" id="XP_628380.1">
    <property type="nucleotide sequence ID" value="XM_628378.1"/>
</dbReference>
<reference evidence="5 6" key="1">
    <citation type="journal article" date="2004" name="Science">
        <title>Complete genome sequence of the apicomplexan, Cryptosporidium parvum.</title>
        <authorList>
            <person name="Abrahamsen M.S."/>
            <person name="Templeton T.J."/>
            <person name="Enomoto S."/>
            <person name="Abrahante J.E."/>
            <person name="Zhu G."/>
            <person name="Lancto C.A."/>
            <person name="Deng M."/>
            <person name="Liu C."/>
            <person name="Widmer G."/>
            <person name="Tzipori S."/>
            <person name="Buck G.A."/>
            <person name="Xu P."/>
            <person name="Bankier A.T."/>
            <person name="Dear P.H."/>
            <person name="Konfortov B.A."/>
            <person name="Spriggs H.F."/>
            <person name="Iyer L."/>
            <person name="Anantharaman V."/>
            <person name="Aravind L."/>
            <person name="Kapur V."/>
        </authorList>
    </citation>
    <scope>NUCLEOTIDE SEQUENCE [LARGE SCALE GENOMIC DNA]</scope>
    <source>
        <strain evidence="6">Iowa II</strain>
    </source>
</reference>
<dbReference type="InterPro" id="IPR029035">
    <property type="entry name" value="DHS-like_NAD/FAD-binding_dom"/>
</dbReference>
<dbReference type="GeneID" id="3371798"/>
<dbReference type="GO" id="GO:0070403">
    <property type="term" value="F:NAD+ binding"/>
    <property type="evidence" value="ECO:0007669"/>
    <property type="project" value="InterPro"/>
</dbReference>
<feature type="domain" description="Deacetylase sirtuin-type" evidence="4">
    <location>
        <begin position="4"/>
        <end position="299"/>
    </location>
</feature>
<evidence type="ECO:0000256" key="2">
    <source>
        <dbReference type="ARBA" id="ARBA00023027"/>
    </source>
</evidence>
<dbReference type="GO" id="GO:0017136">
    <property type="term" value="F:histone deacetylase activity, NAD-dependent"/>
    <property type="evidence" value="ECO:0007669"/>
    <property type="project" value="TreeGrafter"/>
</dbReference>
<dbReference type="PANTHER" id="PTHR11085">
    <property type="entry name" value="NAD-DEPENDENT PROTEIN DEACYLASE SIRTUIN-5, MITOCHONDRIAL-RELATED"/>
    <property type="match status" value="1"/>
</dbReference>
<dbReference type="InterPro" id="IPR026591">
    <property type="entry name" value="Sirtuin_cat_small_dom_sf"/>
</dbReference>
<dbReference type="OMA" id="VWAWYLY"/>
<name>Q5CYK0_CRYPI</name>
<evidence type="ECO:0000256" key="1">
    <source>
        <dbReference type="ARBA" id="ARBA00022679"/>
    </source>
</evidence>
<keyword evidence="1" id="KW-0808">Transferase</keyword>
<dbReference type="InterPro" id="IPR026590">
    <property type="entry name" value="Ssirtuin_cat_dom"/>
</dbReference>
<dbReference type="FunCoup" id="Q5CYK0">
    <property type="interactions" value="46"/>
</dbReference>
<sequence>TSMNTRIGTVLASLRSEIFDSGKKILFITGAGLSLDSGIPLFRSESDGGDGSAIWNSELEAWATIGSFRKDPIKWYSIFQNNFKFWSSFLTAKPNEGHRVLSKLCSDFPNRIKVITQNIDGLMQQTNCPRENIIEIHGRIHYLRCANPNCDYSSSKFSYIDWKGLFNQDNKIPKDFYLKWSCPSCSSPSLPLFLLFDESYTSHTFYEWEKAQTWMNEADLMIFIGTSFSVLCTDCCLHYAYRNQIPIYNVNIRPAPICFELYNEDGNDFELIEYPNNLLNNITKTSTDFLTALFPRENS</sequence>
<feature type="non-terminal residue" evidence="5">
    <location>
        <position position="1"/>
    </location>
</feature>
<organism evidence="5 6">
    <name type="scientific">Cryptosporidium parvum (strain Iowa II)</name>
    <dbReference type="NCBI Taxonomy" id="353152"/>
    <lineage>
        <taxon>Eukaryota</taxon>
        <taxon>Sar</taxon>
        <taxon>Alveolata</taxon>
        <taxon>Apicomplexa</taxon>
        <taxon>Conoidasida</taxon>
        <taxon>Coccidia</taxon>
        <taxon>Eucoccidiorida</taxon>
        <taxon>Eimeriorina</taxon>
        <taxon>Cryptosporidiidae</taxon>
        <taxon>Cryptosporidium</taxon>
    </lineage>
</organism>
<comment type="caution">
    <text evidence="5">The sequence shown here is derived from an EMBL/GenBank/DDBJ whole genome shotgun (WGS) entry which is preliminary data.</text>
</comment>
<dbReference type="InterPro" id="IPR050134">
    <property type="entry name" value="NAD-dep_sirtuin_deacylases"/>
</dbReference>
<keyword evidence="6" id="KW-1185">Reference proteome</keyword>
<evidence type="ECO:0000256" key="3">
    <source>
        <dbReference type="PROSITE-ProRule" id="PRU00236"/>
    </source>
</evidence>
<keyword evidence="3" id="KW-0862">Zinc</keyword>
<evidence type="ECO:0000313" key="6">
    <source>
        <dbReference type="Proteomes" id="UP000006726"/>
    </source>
</evidence>
<feature type="binding site" evidence="3">
    <location>
        <position position="150"/>
    </location>
    <ligand>
        <name>Zn(2+)</name>
        <dbReference type="ChEBI" id="CHEBI:29105"/>
    </ligand>
</feature>
<dbReference type="SUPFAM" id="SSF52467">
    <property type="entry name" value="DHS-like NAD/FAD-binding domain"/>
    <property type="match status" value="1"/>
</dbReference>
<dbReference type="Gene3D" id="3.40.50.1220">
    <property type="entry name" value="TPP-binding domain"/>
    <property type="match status" value="1"/>
</dbReference>
<dbReference type="KEGG" id="cpv:cgd7_2030"/>
<dbReference type="GO" id="GO:0046872">
    <property type="term" value="F:metal ion binding"/>
    <property type="evidence" value="ECO:0007669"/>
    <property type="project" value="UniProtKB-KW"/>
</dbReference>
<evidence type="ECO:0000313" key="5">
    <source>
        <dbReference type="EMBL" id="EAK90613.1"/>
    </source>
</evidence>
<dbReference type="Pfam" id="PF02146">
    <property type="entry name" value="SIR2"/>
    <property type="match status" value="1"/>
</dbReference>
<dbReference type="AlphaFoldDB" id="Q5CYK0"/>
<keyword evidence="2" id="KW-0520">NAD</keyword>
<feature type="binding site" evidence="3">
    <location>
        <position position="145"/>
    </location>
    <ligand>
        <name>Zn(2+)</name>
        <dbReference type="ChEBI" id="CHEBI:29105"/>
    </ligand>
</feature>
<dbReference type="GO" id="GO:0005634">
    <property type="term" value="C:nucleus"/>
    <property type="evidence" value="ECO:0007669"/>
    <property type="project" value="TreeGrafter"/>
</dbReference>
<protein>
    <submittedName>
        <fullName evidence="5">Bacterial-like Sir2 family protein</fullName>
    </submittedName>
</protein>
<dbReference type="STRING" id="353152.Q5CYK0"/>